<sequence length="139" mass="14930">MSGEDTAPAPRRRRERSAQESLGAIVLGFEVVVVFLGALVIFGLHTLSPAQALIGGGAVIVLMLIAVALLRYRVGYWIGWLVQLVVVASGFLVGMLFIVGAIFTAIWAYAMITGARLDRRGAEHRAGSTDPDPTHKENE</sequence>
<feature type="transmembrane region" description="Helical" evidence="1">
    <location>
        <begin position="21"/>
        <end position="44"/>
    </location>
</feature>
<keyword evidence="1" id="KW-0472">Membrane</keyword>
<proteinExistence type="predicted"/>
<dbReference type="EMBL" id="CP042305">
    <property type="protein sequence ID" value="QDZ14001.1"/>
    <property type="molecule type" value="Genomic_DNA"/>
</dbReference>
<dbReference type="RefSeq" id="WP_146318472.1">
    <property type="nucleotide sequence ID" value="NZ_CP042305.1"/>
</dbReference>
<evidence type="ECO:0000256" key="1">
    <source>
        <dbReference type="SAM" id="Phobius"/>
    </source>
</evidence>
<evidence type="ECO:0000313" key="3">
    <source>
        <dbReference type="Proteomes" id="UP000320216"/>
    </source>
</evidence>
<dbReference type="AlphaFoldDB" id="A0A5B8M1T5"/>
<dbReference type="KEGG" id="huw:FPZ11_03685"/>
<feature type="transmembrane region" description="Helical" evidence="1">
    <location>
        <begin position="50"/>
        <end position="70"/>
    </location>
</feature>
<dbReference type="OrthoDB" id="3267755at2"/>
<dbReference type="Pfam" id="PF14017">
    <property type="entry name" value="DUF4233"/>
    <property type="match status" value="1"/>
</dbReference>
<protein>
    <submittedName>
        <fullName evidence="2">DUF4233 domain-containing protein</fullName>
    </submittedName>
</protein>
<organism evidence="2 3">
    <name type="scientific">Humibacter ginsenosidimutans</name>
    <dbReference type="NCBI Taxonomy" id="2599293"/>
    <lineage>
        <taxon>Bacteria</taxon>
        <taxon>Bacillati</taxon>
        <taxon>Actinomycetota</taxon>
        <taxon>Actinomycetes</taxon>
        <taxon>Micrococcales</taxon>
        <taxon>Microbacteriaceae</taxon>
        <taxon>Humibacter</taxon>
    </lineage>
</organism>
<feature type="transmembrane region" description="Helical" evidence="1">
    <location>
        <begin position="77"/>
        <end position="110"/>
    </location>
</feature>
<reference evidence="2 3" key="1">
    <citation type="submission" date="2019-07" db="EMBL/GenBank/DDBJ databases">
        <title>Full genome sequence of Humibacter sp. WJ7-1.</title>
        <authorList>
            <person name="Im W.-T."/>
        </authorList>
    </citation>
    <scope>NUCLEOTIDE SEQUENCE [LARGE SCALE GENOMIC DNA]</scope>
    <source>
        <strain evidence="2 3">WJ7-1</strain>
    </source>
</reference>
<accession>A0A5B8M1T5</accession>
<dbReference type="Proteomes" id="UP000320216">
    <property type="component" value="Chromosome"/>
</dbReference>
<keyword evidence="1" id="KW-0812">Transmembrane</keyword>
<gene>
    <name evidence="2" type="ORF">FPZ11_03685</name>
</gene>
<evidence type="ECO:0000313" key="2">
    <source>
        <dbReference type="EMBL" id="QDZ14001.1"/>
    </source>
</evidence>
<keyword evidence="3" id="KW-1185">Reference proteome</keyword>
<dbReference type="InterPro" id="IPR025327">
    <property type="entry name" value="DUF4233"/>
</dbReference>
<name>A0A5B8M1T5_9MICO</name>
<keyword evidence="1" id="KW-1133">Transmembrane helix</keyword>